<comment type="caution">
    <text evidence="2">The sequence shown here is derived from an EMBL/GenBank/DDBJ whole genome shotgun (WGS) entry which is preliminary data.</text>
</comment>
<feature type="region of interest" description="Disordered" evidence="1">
    <location>
        <begin position="1"/>
        <end position="25"/>
    </location>
</feature>
<evidence type="ECO:0000313" key="2">
    <source>
        <dbReference type="EMBL" id="CAD6996749.1"/>
    </source>
</evidence>
<reference evidence="2" key="1">
    <citation type="submission" date="2020-11" db="EMBL/GenBank/DDBJ databases">
        <authorList>
            <person name="Whitehead M."/>
        </authorList>
    </citation>
    <scope>NUCLEOTIDE SEQUENCE</scope>
    <source>
        <strain evidence="2">EGII</strain>
    </source>
</reference>
<feature type="compositionally biased region" description="Polar residues" evidence="1">
    <location>
        <begin position="1"/>
        <end position="11"/>
    </location>
</feature>
<accession>A0A811UCW5</accession>
<sequence>MSQDEGVSPTQRDVAAERKQQPEVESNVLCGSREIRVGRKRTNLPPRTGNGALQLPRTPLKQRANKRLDLGFRYEWLHCIGGVARRGVAVTRGPAHMKVLTRNIINA</sequence>
<name>A0A811UCW5_CERCA</name>
<keyword evidence="3" id="KW-1185">Reference proteome</keyword>
<proteinExistence type="predicted"/>
<dbReference type="AlphaFoldDB" id="A0A811UCW5"/>
<dbReference type="Proteomes" id="UP000606786">
    <property type="component" value="Unassembled WGS sequence"/>
</dbReference>
<protein>
    <submittedName>
        <fullName evidence="2">(Mediterranean fruit fly) hypothetical protein</fullName>
    </submittedName>
</protein>
<gene>
    <name evidence="2" type="ORF">CCAP1982_LOCUS5428</name>
</gene>
<organism evidence="2 3">
    <name type="scientific">Ceratitis capitata</name>
    <name type="common">Mediterranean fruit fly</name>
    <name type="synonym">Tephritis capitata</name>
    <dbReference type="NCBI Taxonomy" id="7213"/>
    <lineage>
        <taxon>Eukaryota</taxon>
        <taxon>Metazoa</taxon>
        <taxon>Ecdysozoa</taxon>
        <taxon>Arthropoda</taxon>
        <taxon>Hexapoda</taxon>
        <taxon>Insecta</taxon>
        <taxon>Pterygota</taxon>
        <taxon>Neoptera</taxon>
        <taxon>Endopterygota</taxon>
        <taxon>Diptera</taxon>
        <taxon>Brachycera</taxon>
        <taxon>Muscomorpha</taxon>
        <taxon>Tephritoidea</taxon>
        <taxon>Tephritidae</taxon>
        <taxon>Ceratitis</taxon>
        <taxon>Ceratitis</taxon>
    </lineage>
</organism>
<dbReference type="EMBL" id="CAJHJT010000012">
    <property type="protein sequence ID" value="CAD6996749.1"/>
    <property type="molecule type" value="Genomic_DNA"/>
</dbReference>
<evidence type="ECO:0000313" key="3">
    <source>
        <dbReference type="Proteomes" id="UP000606786"/>
    </source>
</evidence>
<evidence type="ECO:0000256" key="1">
    <source>
        <dbReference type="SAM" id="MobiDB-lite"/>
    </source>
</evidence>